<evidence type="ECO:0000256" key="1">
    <source>
        <dbReference type="SAM" id="Phobius"/>
    </source>
</evidence>
<accession>A0ABU4PQV2</accession>
<feature type="transmembrane region" description="Helical" evidence="1">
    <location>
        <begin position="38"/>
        <end position="62"/>
    </location>
</feature>
<name>A0ABU4PQV2_9SPHN</name>
<feature type="transmembrane region" description="Helical" evidence="1">
    <location>
        <begin position="210"/>
        <end position="233"/>
    </location>
</feature>
<protein>
    <submittedName>
        <fullName evidence="2">Uncharacterized protein</fullName>
    </submittedName>
</protein>
<evidence type="ECO:0000313" key="2">
    <source>
        <dbReference type="EMBL" id="MDX5985184.1"/>
    </source>
</evidence>
<feature type="transmembrane region" description="Helical" evidence="1">
    <location>
        <begin position="113"/>
        <end position="133"/>
    </location>
</feature>
<dbReference type="EMBL" id="JAWXXV010000001">
    <property type="protein sequence ID" value="MDX5985184.1"/>
    <property type="molecule type" value="Genomic_DNA"/>
</dbReference>
<sequence>MRATFAAWQDRLVAAILLLMAVAGLRNGFADLPWLTALWAGGAVSLGVGMAAGRLVLARLAFHAFDGLLAADALQLPFRRRYIGAWHGIGIVMLSGITLIVRPSLLIVSVPAYLVGALMAGLTAAVAMPLRILDATRPNWSVRAWLRHPSAGVAAAIILLLVLLQARTLGPNVALAYAGVGTVVLTLALTDVDESAVRFMTIAGYGSGRIVLRLSRTLVSFVAVAVPGCWLILGAAPAGIVAAASALMFGLMAMRVLAYRLHGKRFADVLVLVLAGLLLLVGYAIPFALPVIALAVFWHLQHRAAAKTWLLV</sequence>
<keyword evidence="1" id="KW-0812">Transmembrane</keyword>
<evidence type="ECO:0000313" key="3">
    <source>
        <dbReference type="Proteomes" id="UP001279660"/>
    </source>
</evidence>
<keyword evidence="3" id="KW-1185">Reference proteome</keyword>
<keyword evidence="1" id="KW-0472">Membrane</keyword>
<feature type="transmembrane region" description="Helical" evidence="1">
    <location>
        <begin position="239"/>
        <end position="257"/>
    </location>
</feature>
<feature type="transmembrane region" description="Helical" evidence="1">
    <location>
        <begin position="172"/>
        <end position="189"/>
    </location>
</feature>
<comment type="caution">
    <text evidence="2">The sequence shown here is derived from an EMBL/GenBank/DDBJ whole genome shotgun (WGS) entry which is preliminary data.</text>
</comment>
<dbReference type="Proteomes" id="UP001279660">
    <property type="component" value="Unassembled WGS sequence"/>
</dbReference>
<gene>
    <name evidence="2" type="ORF">SIL82_13020</name>
</gene>
<feature type="transmembrane region" description="Helical" evidence="1">
    <location>
        <begin position="269"/>
        <end position="300"/>
    </location>
</feature>
<proteinExistence type="predicted"/>
<organism evidence="2 3">
    <name type="scientific">Sphingomonas echinoides</name>
    <dbReference type="NCBI Taxonomy" id="59803"/>
    <lineage>
        <taxon>Bacteria</taxon>
        <taxon>Pseudomonadati</taxon>
        <taxon>Pseudomonadota</taxon>
        <taxon>Alphaproteobacteria</taxon>
        <taxon>Sphingomonadales</taxon>
        <taxon>Sphingomonadaceae</taxon>
        <taxon>Sphingomonas</taxon>
    </lineage>
</organism>
<feature type="transmembrane region" description="Helical" evidence="1">
    <location>
        <begin position="83"/>
        <end position="101"/>
    </location>
</feature>
<keyword evidence="1" id="KW-1133">Transmembrane helix</keyword>
<reference evidence="2 3" key="1">
    <citation type="submission" date="2023-11" db="EMBL/GenBank/DDBJ databases">
        <title>MicrobeMod: A computational toolkit for identifying prokaryotic methylation and restriction-modification with nanopore sequencing.</title>
        <authorList>
            <person name="Crits-Christoph A."/>
            <person name="Kang S.C."/>
            <person name="Lee H."/>
            <person name="Ostrov N."/>
        </authorList>
    </citation>
    <scope>NUCLEOTIDE SEQUENCE [LARGE SCALE GENOMIC DNA]</scope>
    <source>
        <strain evidence="2 3">ATCC 14820</strain>
    </source>
</reference>
<feature type="transmembrane region" description="Helical" evidence="1">
    <location>
        <begin position="145"/>
        <end position="166"/>
    </location>
</feature>
<dbReference type="RefSeq" id="WP_010402287.1">
    <property type="nucleotide sequence ID" value="NZ_JAWXXV010000001.1"/>
</dbReference>